<keyword evidence="2" id="KW-1185">Reference proteome</keyword>
<evidence type="ECO:0000313" key="1">
    <source>
        <dbReference type="EMBL" id="MDQ0255061.1"/>
    </source>
</evidence>
<evidence type="ECO:0000313" key="2">
    <source>
        <dbReference type="Proteomes" id="UP001230005"/>
    </source>
</evidence>
<evidence type="ECO:0008006" key="3">
    <source>
        <dbReference type="Google" id="ProtNLM"/>
    </source>
</evidence>
<organism evidence="1 2">
    <name type="scientific">Evansella vedderi</name>
    <dbReference type="NCBI Taxonomy" id="38282"/>
    <lineage>
        <taxon>Bacteria</taxon>
        <taxon>Bacillati</taxon>
        <taxon>Bacillota</taxon>
        <taxon>Bacilli</taxon>
        <taxon>Bacillales</taxon>
        <taxon>Bacillaceae</taxon>
        <taxon>Evansella</taxon>
    </lineage>
</organism>
<dbReference type="RefSeq" id="WP_307325887.1">
    <property type="nucleotide sequence ID" value="NZ_JAUSUG010000008.1"/>
</dbReference>
<gene>
    <name evidence="1" type="ORF">J2S74_002443</name>
</gene>
<dbReference type="EMBL" id="JAUSUG010000008">
    <property type="protein sequence ID" value="MDQ0255061.1"/>
    <property type="molecule type" value="Genomic_DNA"/>
</dbReference>
<protein>
    <recommendedName>
        <fullName evidence="3">Cytosolic protein</fullName>
    </recommendedName>
</protein>
<comment type="caution">
    <text evidence="1">The sequence shown here is derived from an EMBL/GenBank/DDBJ whole genome shotgun (WGS) entry which is preliminary data.</text>
</comment>
<reference evidence="1 2" key="1">
    <citation type="submission" date="2023-07" db="EMBL/GenBank/DDBJ databases">
        <title>Genomic Encyclopedia of Type Strains, Phase IV (KMG-IV): sequencing the most valuable type-strain genomes for metagenomic binning, comparative biology and taxonomic classification.</title>
        <authorList>
            <person name="Goeker M."/>
        </authorList>
    </citation>
    <scope>NUCLEOTIDE SEQUENCE [LARGE SCALE GENOMIC DNA]</scope>
    <source>
        <strain evidence="1 2">DSM 9768</strain>
    </source>
</reference>
<sequence length="140" mass="16207">MGLWERIKRFFSTHTETREKHVDEKLRTHYYKSTKDKVIQDIQALLGQQSGFTISSINEEHGEIIVNVKKGKKAFMVITVIMVRPFRTAIDISVNTETILFSDFGYSRKLIYHLYGEINKRLQFVGTGLGDELTSSGNYR</sequence>
<dbReference type="Proteomes" id="UP001230005">
    <property type="component" value="Unassembled WGS sequence"/>
</dbReference>
<accession>A0ABT9ZUY7</accession>
<name>A0ABT9ZUY7_9BACI</name>
<proteinExistence type="predicted"/>